<sequence>MQLQYANWPIYPFYNLLKIMYNRDTRLFYKYSGVEGELL</sequence>
<protein>
    <submittedName>
        <fullName evidence="1">Uncharacterized protein</fullName>
    </submittedName>
</protein>
<evidence type="ECO:0000313" key="1">
    <source>
        <dbReference type="EMBL" id="KZD70452.1"/>
    </source>
</evidence>
<reference evidence="1 2" key="1">
    <citation type="submission" date="2015-09" db="EMBL/GenBank/DDBJ databases">
        <title>Bacillus cereus food isolates.</title>
        <authorList>
            <person name="Boekhorst J."/>
        </authorList>
    </citation>
    <scope>NUCLEOTIDE SEQUENCE [LARGE SCALE GENOMIC DNA]</scope>
    <source>
        <strain evidence="1 2">B4088</strain>
    </source>
</reference>
<dbReference type="EMBL" id="LJKE01000026">
    <property type="protein sequence ID" value="KZD70452.1"/>
    <property type="molecule type" value="Genomic_DNA"/>
</dbReference>
<dbReference type="AlphaFoldDB" id="A0A164QAJ2"/>
<name>A0A164QAJ2_BACCE</name>
<organism evidence="1 2">
    <name type="scientific">Bacillus cereus</name>
    <dbReference type="NCBI Taxonomy" id="1396"/>
    <lineage>
        <taxon>Bacteria</taxon>
        <taxon>Bacillati</taxon>
        <taxon>Bacillota</taxon>
        <taxon>Bacilli</taxon>
        <taxon>Bacillales</taxon>
        <taxon>Bacillaceae</taxon>
        <taxon>Bacillus</taxon>
        <taxon>Bacillus cereus group</taxon>
    </lineage>
</organism>
<dbReference type="Proteomes" id="UP000076482">
    <property type="component" value="Unassembled WGS sequence"/>
</dbReference>
<dbReference type="PATRIC" id="fig|1396.535.peg.2737"/>
<comment type="caution">
    <text evidence="1">The sequence shown here is derived from an EMBL/GenBank/DDBJ whole genome shotgun (WGS) entry which is preliminary data.</text>
</comment>
<proteinExistence type="predicted"/>
<gene>
    <name evidence="1" type="ORF">B4088_1190</name>
</gene>
<evidence type="ECO:0000313" key="2">
    <source>
        <dbReference type="Proteomes" id="UP000076482"/>
    </source>
</evidence>
<accession>A0A164QAJ2</accession>